<organism evidence="3 4">
    <name type="scientific">Strongylocentrotus purpuratus</name>
    <name type="common">Purple sea urchin</name>
    <dbReference type="NCBI Taxonomy" id="7668"/>
    <lineage>
        <taxon>Eukaryota</taxon>
        <taxon>Metazoa</taxon>
        <taxon>Echinodermata</taxon>
        <taxon>Eleutherozoa</taxon>
        <taxon>Echinozoa</taxon>
        <taxon>Echinoidea</taxon>
        <taxon>Euechinoidea</taxon>
        <taxon>Echinacea</taxon>
        <taxon>Camarodonta</taxon>
        <taxon>Echinidea</taxon>
        <taxon>Strongylocentrotidae</taxon>
        <taxon>Strongylocentrotus</taxon>
    </lineage>
</organism>
<dbReference type="InterPro" id="IPR000315">
    <property type="entry name" value="Znf_B-box"/>
</dbReference>
<name>A0A7M7N3J2_STRPU</name>
<dbReference type="OrthoDB" id="10285501at2759"/>
<evidence type="ECO:0000259" key="2">
    <source>
        <dbReference type="PROSITE" id="PS50119"/>
    </source>
</evidence>
<dbReference type="KEGG" id="spu:105447601"/>
<dbReference type="OMA" id="HIAVTEC"/>
<dbReference type="InterPro" id="IPR011029">
    <property type="entry name" value="DEATH-like_dom_sf"/>
</dbReference>
<dbReference type="PANTHER" id="PTHR25462:SF229">
    <property type="entry name" value="TRANSCRIPTION INTERMEDIARY FACTOR 1-BETA"/>
    <property type="match status" value="1"/>
</dbReference>
<dbReference type="InterPro" id="IPR047153">
    <property type="entry name" value="TRIM45/56/19-like"/>
</dbReference>
<dbReference type="Proteomes" id="UP000007110">
    <property type="component" value="Unassembled WGS sequence"/>
</dbReference>
<dbReference type="InParanoid" id="A0A7M7N3J2"/>
<accession>A0A7M7N3J2</accession>
<dbReference type="GeneID" id="105447601"/>
<dbReference type="EnsemblMetazoa" id="XM_030974760">
    <property type="protein sequence ID" value="XP_030830620"/>
    <property type="gene ID" value="LOC105447601"/>
</dbReference>
<dbReference type="SUPFAM" id="SSF101898">
    <property type="entry name" value="NHL repeat"/>
    <property type="match status" value="1"/>
</dbReference>
<evidence type="ECO:0000256" key="1">
    <source>
        <dbReference type="PROSITE-ProRule" id="PRU00024"/>
    </source>
</evidence>
<protein>
    <recommendedName>
        <fullName evidence="2">B box-type domain-containing protein</fullName>
    </recommendedName>
</protein>
<sequence>MEEKLSDEELLDLIPTLENGDFFPIGLKLDYDKDTLNQIRGDHQNDVSAAFKALFLSWENYVTLSPKAARLMLADALKFVERKDLAGRVTGEPTNGEKERVEYMCKKHSFREASYYCKQCKENICERCLEDEHQTNNVIPVNDMHIKIKHELKSCFDRVNQARDRLEKIRGDRKGGMSGMITKTQVGIQVMREGIYKVFSEAHNMMARERDALIEKANVLERSANPEVYGFALSKLKKCELALMEVKEKAQFVNDVTKFEAASQKIDVILNACLDRGPLMNLNKLDMKMVACPSVYLGHLEEVSGWDFVEQFDLPDDKKEEMNVCIKLTDRKIVVGYRLGGADIIDLDTKKTSRIAYDVRISSMALMSSGHIILCTTDNKLGMITQAGHKMSSFFFTQKTNKPCCVCVDDKDTIYMGYSEFSNIEVFETTGGFLRNIGTILQPWCMSIMKSGHIAVTECTVGLRDAVEIMSQEGRPVGHIIGRLGCSPFSCIDEAGNIFVAMVTNDGRCTLRKYSPTGDHLETVVEELQLEWHENREWLQLASLSPNELVLCDRGSVYVYRRRPTLSMMTTIIGSN</sequence>
<reference evidence="4" key="1">
    <citation type="submission" date="2015-02" db="EMBL/GenBank/DDBJ databases">
        <title>Genome sequencing for Strongylocentrotus purpuratus.</title>
        <authorList>
            <person name="Murali S."/>
            <person name="Liu Y."/>
            <person name="Vee V."/>
            <person name="English A."/>
            <person name="Wang M."/>
            <person name="Skinner E."/>
            <person name="Han Y."/>
            <person name="Muzny D.M."/>
            <person name="Worley K.C."/>
            <person name="Gibbs R.A."/>
        </authorList>
    </citation>
    <scope>NUCLEOTIDE SEQUENCE</scope>
</reference>
<keyword evidence="1" id="KW-0863">Zinc-finger</keyword>
<dbReference type="PANTHER" id="PTHR25462">
    <property type="entry name" value="BONUS, ISOFORM C-RELATED"/>
    <property type="match status" value="1"/>
</dbReference>
<dbReference type="Gene3D" id="3.30.160.60">
    <property type="entry name" value="Classic Zinc Finger"/>
    <property type="match status" value="1"/>
</dbReference>
<evidence type="ECO:0000313" key="3">
    <source>
        <dbReference type="EnsemblMetazoa" id="XP_030830620"/>
    </source>
</evidence>
<keyword evidence="4" id="KW-1185">Reference proteome</keyword>
<dbReference type="Gene3D" id="2.120.10.30">
    <property type="entry name" value="TolB, C-terminal domain"/>
    <property type="match status" value="1"/>
</dbReference>
<keyword evidence="1" id="KW-0479">Metal-binding</keyword>
<dbReference type="SUPFAM" id="SSF57845">
    <property type="entry name" value="B-box zinc-binding domain"/>
    <property type="match status" value="1"/>
</dbReference>
<dbReference type="Pfam" id="PF00643">
    <property type="entry name" value="zf-B_box"/>
    <property type="match status" value="1"/>
</dbReference>
<dbReference type="AlphaFoldDB" id="A0A7M7N3J2"/>
<proteinExistence type="predicted"/>
<dbReference type="Gene3D" id="1.10.533.10">
    <property type="entry name" value="Death Domain, Fas"/>
    <property type="match status" value="1"/>
</dbReference>
<keyword evidence="1" id="KW-0862">Zinc</keyword>
<reference evidence="3" key="2">
    <citation type="submission" date="2021-01" db="UniProtKB">
        <authorList>
            <consortium name="EnsemblMetazoa"/>
        </authorList>
    </citation>
    <scope>IDENTIFICATION</scope>
</reference>
<dbReference type="InterPro" id="IPR011042">
    <property type="entry name" value="6-blade_b-propeller_TolB-like"/>
</dbReference>
<feature type="domain" description="B box-type" evidence="2">
    <location>
        <begin position="100"/>
        <end position="141"/>
    </location>
</feature>
<dbReference type="PROSITE" id="PS50119">
    <property type="entry name" value="ZF_BBOX"/>
    <property type="match status" value="1"/>
</dbReference>
<dbReference type="RefSeq" id="XP_030830620.1">
    <property type="nucleotide sequence ID" value="XM_030974760.1"/>
</dbReference>
<dbReference type="GO" id="GO:0008270">
    <property type="term" value="F:zinc ion binding"/>
    <property type="evidence" value="ECO:0007669"/>
    <property type="project" value="UniProtKB-KW"/>
</dbReference>
<evidence type="ECO:0000313" key="4">
    <source>
        <dbReference type="Proteomes" id="UP000007110"/>
    </source>
</evidence>